<dbReference type="RefSeq" id="WP_354221103.1">
    <property type="nucleotide sequence ID" value="NZ_JBEPMX010000012.1"/>
</dbReference>
<proteinExistence type="inferred from homology"/>
<evidence type="ECO:0000256" key="1">
    <source>
        <dbReference type="ARBA" id="ARBA00008522"/>
    </source>
</evidence>
<comment type="similarity">
    <text evidence="1 2">Belongs to the UPF0178 family.</text>
</comment>
<evidence type="ECO:0000313" key="4">
    <source>
        <dbReference type="Proteomes" id="UP001549167"/>
    </source>
</evidence>
<accession>A0ABV2KXH7</accession>
<organism evidence="3 4">
    <name type="scientific">Alkalibacillus flavidus</name>
    <dbReference type="NCBI Taxonomy" id="546021"/>
    <lineage>
        <taxon>Bacteria</taxon>
        <taxon>Bacillati</taxon>
        <taxon>Bacillota</taxon>
        <taxon>Bacilli</taxon>
        <taxon>Bacillales</taxon>
        <taxon>Bacillaceae</taxon>
        <taxon>Alkalibacillus</taxon>
    </lineage>
</organism>
<dbReference type="PANTHER" id="PTHR35146">
    <property type="entry name" value="UPF0178 PROTEIN YAII"/>
    <property type="match status" value="1"/>
</dbReference>
<name>A0ABV2KXH7_9BACI</name>
<dbReference type="HAMAP" id="MF_00489">
    <property type="entry name" value="UPF0178"/>
    <property type="match status" value="1"/>
</dbReference>
<dbReference type="NCBIfam" id="NF001095">
    <property type="entry name" value="PRK00124.1"/>
    <property type="match status" value="1"/>
</dbReference>
<sequence>MTILIDADACPVTQETIQEAQRREIPVIMIKSFAHFSHDDQKPGVETIYVDSASEAADYKIVQQVQPGDLVVTQDYGLASLVLGKGGHAIHQKGMVYTEHNIDHLLQSRYINALARQSGERTKGPKAFSREDREQFTQSLQQLLDRLDNRL</sequence>
<gene>
    <name evidence="3" type="ORF">ABID56_002210</name>
</gene>
<evidence type="ECO:0000313" key="3">
    <source>
        <dbReference type="EMBL" id="MET3684084.1"/>
    </source>
</evidence>
<comment type="caution">
    <text evidence="3">The sequence shown here is derived from an EMBL/GenBank/DDBJ whole genome shotgun (WGS) entry which is preliminary data.</text>
</comment>
<dbReference type="Pfam" id="PF02639">
    <property type="entry name" value="DUF188"/>
    <property type="match status" value="1"/>
</dbReference>
<dbReference type="InterPro" id="IPR003791">
    <property type="entry name" value="UPF0178"/>
</dbReference>
<dbReference type="Proteomes" id="UP001549167">
    <property type="component" value="Unassembled WGS sequence"/>
</dbReference>
<evidence type="ECO:0000256" key="2">
    <source>
        <dbReference type="HAMAP-Rule" id="MF_00489"/>
    </source>
</evidence>
<reference evidence="3 4" key="1">
    <citation type="submission" date="2024-06" db="EMBL/GenBank/DDBJ databases">
        <title>Genomic Encyclopedia of Type Strains, Phase IV (KMG-IV): sequencing the most valuable type-strain genomes for metagenomic binning, comparative biology and taxonomic classification.</title>
        <authorList>
            <person name="Goeker M."/>
        </authorList>
    </citation>
    <scope>NUCLEOTIDE SEQUENCE [LARGE SCALE GENOMIC DNA]</scope>
    <source>
        <strain evidence="3 4">DSM 23520</strain>
    </source>
</reference>
<dbReference type="PANTHER" id="PTHR35146:SF1">
    <property type="entry name" value="UPF0178 PROTEIN YAII"/>
    <property type="match status" value="1"/>
</dbReference>
<dbReference type="EMBL" id="JBEPMX010000012">
    <property type="protein sequence ID" value="MET3684084.1"/>
    <property type="molecule type" value="Genomic_DNA"/>
</dbReference>
<keyword evidence="4" id="KW-1185">Reference proteome</keyword>
<protein>
    <recommendedName>
        <fullName evidence="2">UPF0178 protein ABID56_002210</fullName>
    </recommendedName>
</protein>